<comment type="caution">
    <text evidence="1">The sequence shown here is derived from an EMBL/GenBank/DDBJ whole genome shotgun (WGS) entry which is preliminary data.</text>
</comment>
<protein>
    <submittedName>
        <fullName evidence="1">Uncharacterized protein</fullName>
    </submittedName>
</protein>
<evidence type="ECO:0000313" key="2">
    <source>
        <dbReference type="Proteomes" id="UP000807353"/>
    </source>
</evidence>
<evidence type="ECO:0000313" key="1">
    <source>
        <dbReference type="EMBL" id="KAF9463992.1"/>
    </source>
</evidence>
<accession>A0A9P5Y8A7</accession>
<proteinExistence type="predicted"/>
<reference evidence="1" key="1">
    <citation type="submission" date="2020-11" db="EMBL/GenBank/DDBJ databases">
        <authorList>
            <consortium name="DOE Joint Genome Institute"/>
            <person name="Ahrendt S."/>
            <person name="Riley R."/>
            <person name="Andreopoulos W."/>
            <person name="Labutti K."/>
            <person name="Pangilinan J."/>
            <person name="Ruiz-Duenas F.J."/>
            <person name="Barrasa J.M."/>
            <person name="Sanchez-Garcia M."/>
            <person name="Camarero S."/>
            <person name="Miyauchi S."/>
            <person name="Serrano A."/>
            <person name="Linde D."/>
            <person name="Babiker R."/>
            <person name="Drula E."/>
            <person name="Ayuso-Fernandez I."/>
            <person name="Pacheco R."/>
            <person name="Padilla G."/>
            <person name="Ferreira P."/>
            <person name="Barriuso J."/>
            <person name="Kellner H."/>
            <person name="Castanera R."/>
            <person name="Alfaro M."/>
            <person name="Ramirez L."/>
            <person name="Pisabarro A.G."/>
            <person name="Kuo A."/>
            <person name="Tritt A."/>
            <person name="Lipzen A."/>
            <person name="He G."/>
            <person name="Yan M."/>
            <person name="Ng V."/>
            <person name="Cullen D."/>
            <person name="Martin F."/>
            <person name="Rosso M.-N."/>
            <person name="Henrissat B."/>
            <person name="Hibbett D."/>
            <person name="Martinez A.T."/>
            <person name="Grigoriev I.V."/>
        </authorList>
    </citation>
    <scope>NUCLEOTIDE SEQUENCE</scope>
    <source>
        <strain evidence="1">CBS 247.69</strain>
    </source>
</reference>
<gene>
    <name evidence="1" type="ORF">BDZ94DRAFT_1257331</name>
</gene>
<dbReference type="Proteomes" id="UP000807353">
    <property type="component" value="Unassembled WGS sequence"/>
</dbReference>
<dbReference type="OrthoDB" id="2959034at2759"/>
<sequence length="315" mass="35587">MTNIRRMMHNSHATSQDWENLLKSCESICSGESLSLAYVLQEHFIEDHTPLYWAIIKRDEGDPITDPDLFTILLRTAAPLTEPTVSDIYCACIMVSDQALFQSLRFMPEFSSPVSGMDQLLLSHTSDRDKVTVDDIPGVNGSFVVGFEIAQFWKRMRVSREITVEFIARGRMWRLTFFISSRDMGRRPRGSWCMSLCLLNHSPPTFIDGKFVIDEYKSRSWTATPIARATSIANPPKSSITIPCRSYRQLSSTASSSHNALIMALEDSPIGSSIQYKGNTFIGPDETLRFGLYALLRKPSLVDLNYDDQDECVIS</sequence>
<dbReference type="EMBL" id="MU150257">
    <property type="protein sequence ID" value="KAF9463992.1"/>
    <property type="molecule type" value="Genomic_DNA"/>
</dbReference>
<keyword evidence="2" id="KW-1185">Reference proteome</keyword>
<organism evidence="1 2">
    <name type="scientific">Collybia nuda</name>
    <dbReference type="NCBI Taxonomy" id="64659"/>
    <lineage>
        <taxon>Eukaryota</taxon>
        <taxon>Fungi</taxon>
        <taxon>Dikarya</taxon>
        <taxon>Basidiomycota</taxon>
        <taxon>Agaricomycotina</taxon>
        <taxon>Agaricomycetes</taxon>
        <taxon>Agaricomycetidae</taxon>
        <taxon>Agaricales</taxon>
        <taxon>Tricholomatineae</taxon>
        <taxon>Clitocybaceae</taxon>
        <taxon>Collybia</taxon>
    </lineage>
</organism>
<name>A0A9P5Y8A7_9AGAR</name>
<dbReference type="AlphaFoldDB" id="A0A9P5Y8A7"/>